<evidence type="ECO:0000256" key="1">
    <source>
        <dbReference type="SAM" id="MobiDB-lite"/>
    </source>
</evidence>
<gene>
    <name evidence="2" type="ORF">K444DRAFT_716477</name>
</gene>
<dbReference type="GeneID" id="36596461"/>
<accession>A0A2J6TK56</accession>
<dbReference type="PANTHER" id="PTHR42037">
    <property type="match status" value="1"/>
</dbReference>
<reference evidence="2 3" key="1">
    <citation type="submission" date="2016-04" db="EMBL/GenBank/DDBJ databases">
        <title>A degradative enzymes factory behind the ericoid mycorrhizal symbiosis.</title>
        <authorList>
            <consortium name="DOE Joint Genome Institute"/>
            <person name="Martino E."/>
            <person name="Morin E."/>
            <person name="Grelet G."/>
            <person name="Kuo A."/>
            <person name="Kohler A."/>
            <person name="Daghino S."/>
            <person name="Barry K."/>
            <person name="Choi C."/>
            <person name="Cichocki N."/>
            <person name="Clum A."/>
            <person name="Copeland A."/>
            <person name="Hainaut M."/>
            <person name="Haridas S."/>
            <person name="Labutti K."/>
            <person name="Lindquist E."/>
            <person name="Lipzen A."/>
            <person name="Khouja H.-R."/>
            <person name="Murat C."/>
            <person name="Ohm R."/>
            <person name="Olson A."/>
            <person name="Spatafora J."/>
            <person name="Veneault-Fourrey C."/>
            <person name="Henrissat B."/>
            <person name="Grigoriev I."/>
            <person name="Martin F."/>
            <person name="Perotto S."/>
        </authorList>
    </citation>
    <scope>NUCLEOTIDE SEQUENCE [LARGE SCALE GENOMIC DNA]</scope>
    <source>
        <strain evidence="2 3">E</strain>
    </source>
</reference>
<evidence type="ECO:0000313" key="3">
    <source>
        <dbReference type="Proteomes" id="UP000235371"/>
    </source>
</evidence>
<proteinExistence type="predicted"/>
<name>A0A2J6TK56_9HELO</name>
<feature type="region of interest" description="Disordered" evidence="1">
    <location>
        <begin position="455"/>
        <end position="517"/>
    </location>
</feature>
<feature type="compositionally biased region" description="Polar residues" evidence="1">
    <location>
        <begin position="467"/>
        <end position="476"/>
    </location>
</feature>
<evidence type="ECO:0000313" key="2">
    <source>
        <dbReference type="EMBL" id="PMD63405.1"/>
    </source>
</evidence>
<feature type="compositionally biased region" description="Acidic residues" evidence="1">
    <location>
        <begin position="497"/>
        <end position="506"/>
    </location>
</feature>
<dbReference type="EMBL" id="KZ613782">
    <property type="protein sequence ID" value="PMD63405.1"/>
    <property type="molecule type" value="Genomic_DNA"/>
</dbReference>
<dbReference type="Pfam" id="PF14441">
    <property type="entry name" value="OTT_1508_deam"/>
    <property type="match status" value="1"/>
</dbReference>
<dbReference type="InterPro" id="IPR027796">
    <property type="entry name" value="OTT_1508_deam-like"/>
</dbReference>
<dbReference type="OrthoDB" id="3251507at2759"/>
<dbReference type="InParanoid" id="A0A2J6TK56"/>
<dbReference type="RefSeq" id="XP_024740309.1">
    <property type="nucleotide sequence ID" value="XM_024888385.1"/>
</dbReference>
<protein>
    <submittedName>
        <fullName evidence="2">Uncharacterized protein</fullName>
    </submittedName>
</protein>
<sequence>MDLKPPGPDNVPVPAKLQKRFYEALVMLFVLGQNRGDRVDEEGFDAEPDPSDLGGEKLRRSFLRNLAYLCDFEIGGDRTTAFALQQTPQRIVYWMASNKGKPREEDPTKLFAAGILETLKHLEPSQASEIEKELFEKAVAFSSKRISYYAKALGKEIQVVLESLSENESAGGERPGQHFLQKNIIFLDWLKSLKYATNTPSTICRLCYDSRRSLHYEVVRKRARLGEPCAQRYEKIRHFIGRLNHTQKAIKVMIEARLELSYLFSAFEVKRAKSSHSSLPPLLERDPTLMEIAGRLAGDDGAIELLRRNLGELDRLHQLSKKLSKECQSTTWQPRVHAELILLDLFWTQHFEFVGNDKYIGCSKPACYCCYHYITQHPGGFVPPPCHNNLWLKWKAPEIYDHKETQHIKNREKILQKMAEKIRVDVLAQIIECRGPRSRRPDSLTEISSHRQLDFDFLSDDPEDGSSESMSETDFSVKSGVEDVVGNMEFSHHAAEEDSETEDDEAGGVQLLSALTA</sequence>
<organism evidence="2 3">
    <name type="scientific">Hyaloscypha bicolor E</name>
    <dbReference type="NCBI Taxonomy" id="1095630"/>
    <lineage>
        <taxon>Eukaryota</taxon>
        <taxon>Fungi</taxon>
        <taxon>Dikarya</taxon>
        <taxon>Ascomycota</taxon>
        <taxon>Pezizomycotina</taxon>
        <taxon>Leotiomycetes</taxon>
        <taxon>Helotiales</taxon>
        <taxon>Hyaloscyphaceae</taxon>
        <taxon>Hyaloscypha</taxon>
        <taxon>Hyaloscypha bicolor</taxon>
    </lineage>
</organism>
<dbReference type="STRING" id="1095630.A0A2J6TK56"/>
<dbReference type="PANTHER" id="PTHR42037:SF1">
    <property type="match status" value="1"/>
</dbReference>
<dbReference type="AlphaFoldDB" id="A0A2J6TK56"/>
<dbReference type="Proteomes" id="UP000235371">
    <property type="component" value="Unassembled WGS sequence"/>
</dbReference>
<keyword evidence="3" id="KW-1185">Reference proteome</keyword>
<feature type="compositionally biased region" description="Acidic residues" evidence="1">
    <location>
        <begin position="457"/>
        <end position="466"/>
    </location>
</feature>